<dbReference type="InterPro" id="IPR010982">
    <property type="entry name" value="Lambda_DNA-bd_dom_sf"/>
</dbReference>
<proteinExistence type="predicted"/>
<dbReference type="RefSeq" id="WP_109745157.1">
    <property type="nucleotide sequence ID" value="NZ_QGGO01000038.1"/>
</dbReference>
<name>A0A316DGN6_9BACT</name>
<protein>
    <submittedName>
        <fullName evidence="2">Helix-turn-helix protein</fullName>
    </submittedName>
</protein>
<evidence type="ECO:0000313" key="3">
    <source>
        <dbReference type="Proteomes" id="UP000245489"/>
    </source>
</evidence>
<feature type="domain" description="HTH cro/C1-type" evidence="1">
    <location>
        <begin position="6"/>
        <end position="36"/>
    </location>
</feature>
<dbReference type="AlphaFoldDB" id="A0A316DGN6"/>
<keyword evidence="3" id="KW-1185">Reference proteome</keyword>
<dbReference type="InterPro" id="IPR001387">
    <property type="entry name" value="Cro/C1-type_HTH"/>
</dbReference>
<sequence length="75" mass="8906">MTGQQVKKMRLEMGLTQREFSLKIGLKTQSPLSKIEDGFMDCIPYSSKIKEVFEEYKQKRIAHLEREISFLRSFF</sequence>
<reference evidence="2 3" key="1">
    <citation type="submission" date="2018-05" db="EMBL/GenBank/DDBJ databases">
        <title>Genomic Encyclopedia of Archaeal and Bacterial Type Strains, Phase II (KMG-II): from individual species to whole genera.</title>
        <authorList>
            <person name="Goeker M."/>
        </authorList>
    </citation>
    <scope>NUCLEOTIDE SEQUENCE [LARGE SCALE GENOMIC DNA]</scope>
    <source>
        <strain evidence="2 3">DSM 22214</strain>
    </source>
</reference>
<dbReference type="Proteomes" id="UP000245489">
    <property type="component" value="Unassembled WGS sequence"/>
</dbReference>
<dbReference type="EMBL" id="QGGO01000038">
    <property type="protein sequence ID" value="PWK17055.1"/>
    <property type="molecule type" value="Genomic_DNA"/>
</dbReference>
<organism evidence="2 3">
    <name type="scientific">Arcicella aurantiaca</name>
    <dbReference type="NCBI Taxonomy" id="591202"/>
    <lineage>
        <taxon>Bacteria</taxon>
        <taxon>Pseudomonadati</taxon>
        <taxon>Bacteroidota</taxon>
        <taxon>Cytophagia</taxon>
        <taxon>Cytophagales</taxon>
        <taxon>Flectobacillaceae</taxon>
        <taxon>Arcicella</taxon>
    </lineage>
</organism>
<gene>
    <name evidence="2" type="ORF">LV89_04506</name>
</gene>
<evidence type="ECO:0000259" key="1">
    <source>
        <dbReference type="PROSITE" id="PS50943"/>
    </source>
</evidence>
<comment type="caution">
    <text evidence="2">The sequence shown here is derived from an EMBL/GenBank/DDBJ whole genome shotgun (WGS) entry which is preliminary data.</text>
</comment>
<dbReference type="SUPFAM" id="SSF47413">
    <property type="entry name" value="lambda repressor-like DNA-binding domains"/>
    <property type="match status" value="1"/>
</dbReference>
<dbReference type="Gene3D" id="1.10.260.40">
    <property type="entry name" value="lambda repressor-like DNA-binding domains"/>
    <property type="match status" value="1"/>
</dbReference>
<dbReference type="Pfam" id="PF01381">
    <property type="entry name" value="HTH_3"/>
    <property type="match status" value="1"/>
</dbReference>
<dbReference type="GO" id="GO:0003677">
    <property type="term" value="F:DNA binding"/>
    <property type="evidence" value="ECO:0007669"/>
    <property type="project" value="InterPro"/>
</dbReference>
<dbReference type="PROSITE" id="PS50943">
    <property type="entry name" value="HTH_CROC1"/>
    <property type="match status" value="1"/>
</dbReference>
<dbReference type="CDD" id="cd00093">
    <property type="entry name" value="HTH_XRE"/>
    <property type="match status" value="1"/>
</dbReference>
<accession>A0A316DGN6</accession>
<evidence type="ECO:0000313" key="2">
    <source>
        <dbReference type="EMBL" id="PWK17055.1"/>
    </source>
</evidence>